<evidence type="ECO:0000256" key="4">
    <source>
        <dbReference type="ARBA" id="ARBA00022840"/>
    </source>
</evidence>
<dbReference type="PROSITE" id="PS00108">
    <property type="entry name" value="PROTEIN_KINASE_ST"/>
    <property type="match status" value="1"/>
</dbReference>
<evidence type="ECO:0000256" key="2">
    <source>
        <dbReference type="ARBA" id="ARBA00022741"/>
    </source>
</evidence>
<comment type="similarity">
    <text evidence="6">Belongs to the protein kinase superfamily.</text>
</comment>
<dbReference type="PANTHER" id="PTHR48055:SF2">
    <property type="entry name" value="RECEPTOR-LIKE PROTEIN KINASE 7"/>
    <property type="match status" value="1"/>
</dbReference>
<sequence length="243" mass="26663">MAWIAGTLLAALVALSLVACVCYKRQSDYQKMRQGSFLRSDRWTFTPFEKVDFDEYHILGCLDEDSVIGRGGSGVVYHVRLDSGKSLAVKKLRMNSDKGGQSQQRHHDYGLKAEIETVGKIRHANIVNLICCCTNESGAAKGLAYLHHDCVPAIVHRDVKPNNILLDSEYEAHISDFGLAKVLEQQSKKGFSISGVAGSVGYIGPEMGYASKVTEKSDVFSFGVVLLELLTGRRATDEEFGTV</sequence>
<dbReference type="SMART" id="SM00220">
    <property type="entry name" value="S_TKc"/>
    <property type="match status" value="1"/>
</dbReference>
<evidence type="ECO:0000313" key="10">
    <source>
        <dbReference type="Proteomes" id="UP000886520"/>
    </source>
</evidence>
<protein>
    <recommendedName>
        <fullName evidence="8">Protein kinase domain-containing protein</fullName>
    </recommendedName>
</protein>
<dbReference type="Proteomes" id="UP000886520">
    <property type="component" value="Chromosome 19"/>
</dbReference>
<keyword evidence="3" id="KW-0418">Kinase</keyword>
<keyword evidence="6" id="KW-0723">Serine/threonine-protein kinase</keyword>
<feature type="chain" id="PRO_5039392424" description="Protein kinase domain-containing protein" evidence="7">
    <location>
        <begin position="21"/>
        <end position="243"/>
    </location>
</feature>
<evidence type="ECO:0000256" key="5">
    <source>
        <dbReference type="PROSITE-ProRule" id="PRU10141"/>
    </source>
</evidence>
<evidence type="ECO:0000256" key="7">
    <source>
        <dbReference type="SAM" id="SignalP"/>
    </source>
</evidence>
<feature type="domain" description="Protein kinase" evidence="8">
    <location>
        <begin position="62"/>
        <end position="243"/>
    </location>
</feature>
<dbReference type="InterPro" id="IPR017441">
    <property type="entry name" value="Protein_kinase_ATP_BS"/>
</dbReference>
<dbReference type="GO" id="GO:0016020">
    <property type="term" value="C:membrane"/>
    <property type="evidence" value="ECO:0007669"/>
    <property type="project" value="TreeGrafter"/>
</dbReference>
<dbReference type="AlphaFoldDB" id="A0A9D4UDD2"/>
<dbReference type="InterPro" id="IPR051564">
    <property type="entry name" value="LRR_receptor-like_kinase"/>
</dbReference>
<dbReference type="PROSITE" id="PS50011">
    <property type="entry name" value="PROTEIN_KINASE_DOM"/>
    <property type="match status" value="1"/>
</dbReference>
<feature type="binding site" evidence="5">
    <location>
        <position position="91"/>
    </location>
    <ligand>
        <name>ATP</name>
        <dbReference type="ChEBI" id="CHEBI:30616"/>
    </ligand>
</feature>
<evidence type="ECO:0000313" key="9">
    <source>
        <dbReference type="EMBL" id="KAI5065715.1"/>
    </source>
</evidence>
<keyword evidence="7" id="KW-0732">Signal</keyword>
<dbReference type="Gene3D" id="3.30.200.20">
    <property type="entry name" value="Phosphorylase Kinase, domain 1"/>
    <property type="match status" value="1"/>
</dbReference>
<dbReference type="InterPro" id="IPR011009">
    <property type="entry name" value="Kinase-like_dom_sf"/>
</dbReference>
<keyword evidence="2 5" id="KW-0547">Nucleotide-binding</keyword>
<dbReference type="GO" id="GO:0005524">
    <property type="term" value="F:ATP binding"/>
    <property type="evidence" value="ECO:0007669"/>
    <property type="project" value="UniProtKB-UniRule"/>
</dbReference>
<evidence type="ECO:0000256" key="1">
    <source>
        <dbReference type="ARBA" id="ARBA00022679"/>
    </source>
</evidence>
<dbReference type="PROSITE" id="PS00107">
    <property type="entry name" value="PROTEIN_KINASE_ATP"/>
    <property type="match status" value="1"/>
</dbReference>
<gene>
    <name evidence="9" type="ORF">GOP47_0020410</name>
</gene>
<evidence type="ECO:0000256" key="6">
    <source>
        <dbReference type="RuleBase" id="RU000304"/>
    </source>
</evidence>
<keyword evidence="1" id="KW-0808">Transferase</keyword>
<comment type="caution">
    <text evidence="9">The sequence shown here is derived from an EMBL/GenBank/DDBJ whole genome shotgun (WGS) entry which is preliminary data.</text>
</comment>
<name>A0A9D4UDD2_ADICA</name>
<dbReference type="GO" id="GO:0004674">
    <property type="term" value="F:protein serine/threonine kinase activity"/>
    <property type="evidence" value="ECO:0007669"/>
    <property type="project" value="UniProtKB-KW"/>
</dbReference>
<evidence type="ECO:0000256" key="3">
    <source>
        <dbReference type="ARBA" id="ARBA00022777"/>
    </source>
</evidence>
<organism evidence="9 10">
    <name type="scientific">Adiantum capillus-veneris</name>
    <name type="common">Maidenhair fern</name>
    <dbReference type="NCBI Taxonomy" id="13818"/>
    <lineage>
        <taxon>Eukaryota</taxon>
        <taxon>Viridiplantae</taxon>
        <taxon>Streptophyta</taxon>
        <taxon>Embryophyta</taxon>
        <taxon>Tracheophyta</taxon>
        <taxon>Polypodiopsida</taxon>
        <taxon>Polypodiidae</taxon>
        <taxon>Polypodiales</taxon>
        <taxon>Pteridineae</taxon>
        <taxon>Pteridaceae</taxon>
        <taxon>Vittarioideae</taxon>
        <taxon>Adiantum</taxon>
    </lineage>
</organism>
<dbReference type="Gene3D" id="1.10.510.10">
    <property type="entry name" value="Transferase(Phosphotransferase) domain 1"/>
    <property type="match status" value="1"/>
</dbReference>
<feature type="signal peptide" evidence="7">
    <location>
        <begin position="1"/>
        <end position="20"/>
    </location>
</feature>
<dbReference type="EMBL" id="JABFUD020000019">
    <property type="protein sequence ID" value="KAI5065715.1"/>
    <property type="molecule type" value="Genomic_DNA"/>
</dbReference>
<dbReference type="SUPFAM" id="SSF56112">
    <property type="entry name" value="Protein kinase-like (PK-like)"/>
    <property type="match status" value="1"/>
</dbReference>
<keyword evidence="10" id="KW-1185">Reference proteome</keyword>
<reference evidence="9" key="1">
    <citation type="submission" date="2021-01" db="EMBL/GenBank/DDBJ databases">
        <title>Adiantum capillus-veneris genome.</title>
        <authorList>
            <person name="Fang Y."/>
            <person name="Liao Q."/>
        </authorList>
    </citation>
    <scope>NUCLEOTIDE SEQUENCE</scope>
    <source>
        <strain evidence="9">H3</strain>
        <tissue evidence="9">Leaf</tissue>
    </source>
</reference>
<keyword evidence="4 5" id="KW-0067">ATP-binding</keyword>
<proteinExistence type="inferred from homology"/>
<dbReference type="InterPro" id="IPR000719">
    <property type="entry name" value="Prot_kinase_dom"/>
</dbReference>
<evidence type="ECO:0000259" key="8">
    <source>
        <dbReference type="PROSITE" id="PS50011"/>
    </source>
</evidence>
<dbReference type="OrthoDB" id="2021138at2759"/>
<dbReference type="PANTHER" id="PTHR48055">
    <property type="entry name" value="LEUCINE-RICH REPEAT RECEPTOR PROTEIN KINASE EMS1"/>
    <property type="match status" value="1"/>
</dbReference>
<accession>A0A9D4UDD2</accession>
<dbReference type="Pfam" id="PF00069">
    <property type="entry name" value="Pkinase"/>
    <property type="match status" value="1"/>
</dbReference>
<dbReference type="InterPro" id="IPR008271">
    <property type="entry name" value="Ser/Thr_kinase_AS"/>
</dbReference>